<dbReference type="PROSITE" id="PS51867">
    <property type="entry name" value="ZF_RING_GID"/>
    <property type="match status" value="1"/>
</dbReference>
<proteinExistence type="predicted"/>
<dbReference type="Proteomes" id="UP001328107">
    <property type="component" value="Unassembled WGS sequence"/>
</dbReference>
<dbReference type="CDD" id="cd16652">
    <property type="entry name" value="dRING_Rmd5p-like"/>
    <property type="match status" value="1"/>
</dbReference>
<gene>
    <name evidence="8" type="ORF">PMAYCL1PPCAC_30825</name>
</gene>
<dbReference type="InterPro" id="IPR037683">
    <property type="entry name" value="Rmd5_dRing"/>
</dbReference>
<dbReference type="InterPro" id="IPR013083">
    <property type="entry name" value="Znf_RING/FYVE/PHD"/>
</dbReference>
<keyword evidence="5" id="KW-0862">Zinc</keyword>
<dbReference type="InterPro" id="IPR044063">
    <property type="entry name" value="ZF_RING_GID"/>
</dbReference>
<evidence type="ECO:0000256" key="2">
    <source>
        <dbReference type="ARBA" id="ARBA00022490"/>
    </source>
</evidence>
<dbReference type="InterPro" id="IPR027370">
    <property type="entry name" value="Znf-RING_euk"/>
</dbReference>
<feature type="domain" description="RING-Gid-type" evidence="7">
    <location>
        <begin position="356"/>
        <end position="403"/>
    </location>
</feature>
<dbReference type="GO" id="GO:0043161">
    <property type="term" value="P:proteasome-mediated ubiquitin-dependent protein catabolic process"/>
    <property type="evidence" value="ECO:0007669"/>
    <property type="project" value="InterPro"/>
</dbReference>
<dbReference type="Gene3D" id="3.30.40.10">
    <property type="entry name" value="Zinc/RING finger domain, C3HC4 (zinc finger)"/>
    <property type="match status" value="1"/>
</dbReference>
<keyword evidence="2" id="KW-0963">Cytoplasm</keyword>
<comment type="subcellular location">
    <subcellularLocation>
        <location evidence="1">Cytoplasm</location>
    </subcellularLocation>
</comment>
<keyword evidence="3" id="KW-0479">Metal-binding</keyword>
<evidence type="ECO:0000313" key="9">
    <source>
        <dbReference type="Proteomes" id="UP001328107"/>
    </source>
</evidence>
<evidence type="ECO:0000313" key="8">
    <source>
        <dbReference type="EMBL" id="GMR60630.1"/>
    </source>
</evidence>
<dbReference type="GO" id="GO:0005737">
    <property type="term" value="C:cytoplasm"/>
    <property type="evidence" value="ECO:0007669"/>
    <property type="project" value="UniProtKB-SubCell"/>
</dbReference>
<dbReference type="GO" id="GO:0061630">
    <property type="term" value="F:ubiquitin protein ligase activity"/>
    <property type="evidence" value="ECO:0007669"/>
    <property type="project" value="InterPro"/>
</dbReference>
<dbReference type="GO" id="GO:0005634">
    <property type="term" value="C:nucleus"/>
    <property type="evidence" value="ECO:0007669"/>
    <property type="project" value="TreeGrafter"/>
</dbReference>
<dbReference type="PANTHER" id="PTHR12170">
    <property type="entry name" value="MACROPHAGE ERYTHROBLAST ATTACHER-RELATED"/>
    <property type="match status" value="1"/>
</dbReference>
<dbReference type="Pfam" id="PF13445">
    <property type="entry name" value="zf-RING_UBOX"/>
    <property type="match status" value="1"/>
</dbReference>
<evidence type="ECO:0000256" key="5">
    <source>
        <dbReference type="ARBA" id="ARBA00022833"/>
    </source>
</evidence>
<dbReference type="FunFam" id="3.30.40.10:FF:000143">
    <property type="entry name" value="Regulator of gluconeogenesis Rmd5"/>
    <property type="match status" value="1"/>
</dbReference>
<dbReference type="AlphaFoldDB" id="A0AAN5IE22"/>
<evidence type="ECO:0000256" key="3">
    <source>
        <dbReference type="ARBA" id="ARBA00022723"/>
    </source>
</evidence>
<accession>A0AAN5IE22</accession>
<reference evidence="9" key="1">
    <citation type="submission" date="2022-10" db="EMBL/GenBank/DDBJ databases">
        <title>Genome assembly of Pristionchus species.</title>
        <authorList>
            <person name="Yoshida K."/>
            <person name="Sommer R.J."/>
        </authorList>
    </citation>
    <scope>NUCLEOTIDE SEQUENCE [LARGE SCALE GENOMIC DNA]</scope>
    <source>
        <strain evidence="9">RS5460</strain>
    </source>
</reference>
<organism evidence="8 9">
    <name type="scientific">Pristionchus mayeri</name>
    <dbReference type="NCBI Taxonomy" id="1317129"/>
    <lineage>
        <taxon>Eukaryota</taxon>
        <taxon>Metazoa</taxon>
        <taxon>Ecdysozoa</taxon>
        <taxon>Nematoda</taxon>
        <taxon>Chromadorea</taxon>
        <taxon>Rhabditida</taxon>
        <taxon>Rhabditina</taxon>
        <taxon>Diplogasteromorpha</taxon>
        <taxon>Diplogasteroidea</taxon>
        <taxon>Neodiplogasteridae</taxon>
        <taxon>Pristionchus</taxon>
    </lineage>
</organism>
<dbReference type="EMBL" id="BTRK01000006">
    <property type="protein sequence ID" value="GMR60630.1"/>
    <property type="molecule type" value="Genomic_DNA"/>
</dbReference>
<feature type="non-terminal residue" evidence="8">
    <location>
        <position position="1"/>
    </location>
</feature>
<dbReference type="GO" id="GO:0008270">
    <property type="term" value="F:zinc ion binding"/>
    <property type="evidence" value="ECO:0007669"/>
    <property type="project" value="UniProtKB-KW"/>
</dbReference>
<comment type="caution">
    <text evidence="8">The sequence shown here is derived from an EMBL/GenBank/DDBJ whole genome shotgun (WGS) entry which is preliminary data.</text>
</comment>
<dbReference type="GO" id="GO:0034657">
    <property type="term" value="C:GID complex"/>
    <property type="evidence" value="ECO:0007669"/>
    <property type="project" value="TreeGrafter"/>
</dbReference>
<evidence type="ECO:0000259" key="7">
    <source>
        <dbReference type="PROSITE" id="PS51867"/>
    </source>
</evidence>
<keyword evidence="4 6" id="KW-0863">Zinc-finger</keyword>
<evidence type="ECO:0000256" key="1">
    <source>
        <dbReference type="ARBA" id="ARBA00004496"/>
    </source>
</evidence>
<feature type="zinc finger region" description="RING-Gid-type" evidence="6">
    <location>
        <begin position="356"/>
        <end position="403"/>
    </location>
</feature>
<keyword evidence="9" id="KW-1185">Reference proteome</keyword>
<evidence type="ECO:0000256" key="6">
    <source>
        <dbReference type="PROSITE-ProRule" id="PRU01215"/>
    </source>
</evidence>
<protein>
    <recommendedName>
        <fullName evidence="7">RING-Gid-type domain-containing protein</fullName>
    </recommendedName>
</protein>
<evidence type="ECO:0000256" key="4">
    <source>
        <dbReference type="ARBA" id="ARBA00022771"/>
    </source>
</evidence>
<dbReference type="PANTHER" id="PTHR12170:SF3">
    <property type="entry name" value="GH10162P"/>
    <property type="match status" value="1"/>
</dbReference>
<dbReference type="InterPro" id="IPR045098">
    <property type="entry name" value="Fyv10_fam"/>
</dbReference>
<name>A0AAN5IE22_9BILA</name>
<sequence>FQMTLDGDGMGDDYAAYQRQLEAAIWANSAGGSPDLAKTCESLAKIREELVTLREKYLPSLVKTATSLRKLKEEVVEESAKTSTGELSIAAQFLIEQDIEKAEIDLRDIVSDHRSAHTAISKSGKDIDRYLGKNLSGLFKGQKDLDCSDQIRLSTSELICKHIHTSGYIKSSAALVKDAGIPKEPEKLPEDRMDVEALTFQLKEKNLATLDQWVKKNEDGNYALRADLDKLRLIKLIQAGERTKAIEYCKTAMRSSIDSDREFGAIITAAFMLKDSRVYLQKRLPAQIDALQKRIMYALTYEQCLLPYLLNIGIQSIPNLMHIRQHVDKRPEFMFSGDEFPLALYSECDGHCTVNCPILRQQVTKENPAMRISCGHVMSKDAVTKLSAQSSFRGGNRIKCPYCPSESTIEQAQELKF</sequence>